<organism evidence="2 3">
    <name type="scientific">Mycena belliarum</name>
    <dbReference type="NCBI Taxonomy" id="1033014"/>
    <lineage>
        <taxon>Eukaryota</taxon>
        <taxon>Fungi</taxon>
        <taxon>Dikarya</taxon>
        <taxon>Basidiomycota</taxon>
        <taxon>Agaricomycotina</taxon>
        <taxon>Agaricomycetes</taxon>
        <taxon>Agaricomycetidae</taxon>
        <taxon>Agaricales</taxon>
        <taxon>Marasmiineae</taxon>
        <taxon>Mycenaceae</taxon>
        <taxon>Mycena</taxon>
    </lineage>
</organism>
<sequence length="167" mass="17897">MVLPWIAVSRRPIDADRRRCTLALAGLLTCRSKSSSWTPPQLALVLSHAQTPHSPFAPPTLHSAAACTQPQHRPHTHAAARARAPCVCPKVTRRGVSSPSPLLSFTRSPRRPASGSHDEPSPTPTALPARGCLCNCTGASNQVARGRCYRAPLRCARPPRASPPSRL</sequence>
<dbReference type="EMBL" id="JARJCN010000057">
    <property type="protein sequence ID" value="KAJ7079947.1"/>
    <property type="molecule type" value="Genomic_DNA"/>
</dbReference>
<protein>
    <submittedName>
        <fullName evidence="2">Uncharacterized protein</fullName>
    </submittedName>
</protein>
<reference evidence="2" key="1">
    <citation type="submission" date="2023-03" db="EMBL/GenBank/DDBJ databases">
        <title>Massive genome expansion in bonnet fungi (Mycena s.s.) driven by repeated elements and novel gene families across ecological guilds.</title>
        <authorList>
            <consortium name="Lawrence Berkeley National Laboratory"/>
            <person name="Harder C.B."/>
            <person name="Miyauchi S."/>
            <person name="Viragh M."/>
            <person name="Kuo A."/>
            <person name="Thoen E."/>
            <person name="Andreopoulos B."/>
            <person name="Lu D."/>
            <person name="Skrede I."/>
            <person name="Drula E."/>
            <person name="Henrissat B."/>
            <person name="Morin E."/>
            <person name="Kohler A."/>
            <person name="Barry K."/>
            <person name="LaButti K."/>
            <person name="Morin E."/>
            <person name="Salamov A."/>
            <person name="Lipzen A."/>
            <person name="Mereny Z."/>
            <person name="Hegedus B."/>
            <person name="Baldrian P."/>
            <person name="Stursova M."/>
            <person name="Weitz H."/>
            <person name="Taylor A."/>
            <person name="Grigoriev I.V."/>
            <person name="Nagy L.G."/>
            <person name="Martin F."/>
            <person name="Kauserud H."/>
        </authorList>
    </citation>
    <scope>NUCLEOTIDE SEQUENCE</scope>
    <source>
        <strain evidence="2">CBHHK173m</strain>
    </source>
</reference>
<feature type="compositionally biased region" description="Polar residues" evidence="1">
    <location>
        <begin position="95"/>
        <end position="107"/>
    </location>
</feature>
<proteinExistence type="predicted"/>
<evidence type="ECO:0000256" key="1">
    <source>
        <dbReference type="SAM" id="MobiDB-lite"/>
    </source>
</evidence>
<evidence type="ECO:0000313" key="2">
    <source>
        <dbReference type="EMBL" id="KAJ7079947.1"/>
    </source>
</evidence>
<dbReference type="AlphaFoldDB" id="A0AAD6TUM9"/>
<keyword evidence="3" id="KW-1185">Reference proteome</keyword>
<gene>
    <name evidence="2" type="ORF">B0H15DRAFT_489328</name>
</gene>
<feature type="region of interest" description="Disordered" evidence="1">
    <location>
        <begin position="94"/>
        <end position="125"/>
    </location>
</feature>
<comment type="caution">
    <text evidence="2">The sequence shown here is derived from an EMBL/GenBank/DDBJ whole genome shotgun (WGS) entry which is preliminary data.</text>
</comment>
<name>A0AAD6TUM9_9AGAR</name>
<accession>A0AAD6TUM9</accession>
<dbReference type="Proteomes" id="UP001222325">
    <property type="component" value="Unassembled WGS sequence"/>
</dbReference>
<evidence type="ECO:0000313" key="3">
    <source>
        <dbReference type="Proteomes" id="UP001222325"/>
    </source>
</evidence>